<evidence type="ECO:0000313" key="1">
    <source>
        <dbReference type="EMBL" id="GIY19205.1"/>
    </source>
</evidence>
<sequence length="90" mass="10119">MPTSLYNKQSAVNHENTQEDYHPVCHDVCVSAFPQISLQGELQQTLKGFLFSSMVPCYYRTCLCDVTAQPETGNQLFLLINALDIVLSSY</sequence>
<proteinExistence type="predicted"/>
<keyword evidence="2" id="KW-1185">Reference proteome</keyword>
<gene>
    <name evidence="1" type="ORF">CEXT_363871</name>
</gene>
<comment type="caution">
    <text evidence="1">The sequence shown here is derived from an EMBL/GenBank/DDBJ whole genome shotgun (WGS) entry which is preliminary data.</text>
</comment>
<organism evidence="1 2">
    <name type="scientific">Caerostris extrusa</name>
    <name type="common">Bark spider</name>
    <name type="synonym">Caerostris bankana</name>
    <dbReference type="NCBI Taxonomy" id="172846"/>
    <lineage>
        <taxon>Eukaryota</taxon>
        <taxon>Metazoa</taxon>
        <taxon>Ecdysozoa</taxon>
        <taxon>Arthropoda</taxon>
        <taxon>Chelicerata</taxon>
        <taxon>Arachnida</taxon>
        <taxon>Araneae</taxon>
        <taxon>Araneomorphae</taxon>
        <taxon>Entelegynae</taxon>
        <taxon>Araneoidea</taxon>
        <taxon>Araneidae</taxon>
        <taxon>Caerostris</taxon>
    </lineage>
</organism>
<accession>A0AAV4RG64</accession>
<dbReference type="Proteomes" id="UP001054945">
    <property type="component" value="Unassembled WGS sequence"/>
</dbReference>
<dbReference type="AlphaFoldDB" id="A0AAV4RG64"/>
<evidence type="ECO:0000313" key="2">
    <source>
        <dbReference type="Proteomes" id="UP001054945"/>
    </source>
</evidence>
<dbReference type="EMBL" id="BPLR01007726">
    <property type="protein sequence ID" value="GIY19205.1"/>
    <property type="molecule type" value="Genomic_DNA"/>
</dbReference>
<reference evidence="1 2" key="1">
    <citation type="submission" date="2021-06" db="EMBL/GenBank/DDBJ databases">
        <title>Caerostris extrusa draft genome.</title>
        <authorList>
            <person name="Kono N."/>
            <person name="Arakawa K."/>
        </authorList>
    </citation>
    <scope>NUCLEOTIDE SEQUENCE [LARGE SCALE GENOMIC DNA]</scope>
</reference>
<protein>
    <submittedName>
        <fullName evidence="1">Uncharacterized protein</fullName>
    </submittedName>
</protein>
<name>A0AAV4RG64_CAEEX</name>